<feature type="chain" id="PRO_5044208448" evidence="1">
    <location>
        <begin position="24"/>
        <end position="192"/>
    </location>
</feature>
<dbReference type="AlphaFoldDB" id="A0AB40CLP2"/>
<dbReference type="Pfam" id="PF06521">
    <property type="entry name" value="PAR1"/>
    <property type="match status" value="1"/>
</dbReference>
<dbReference type="PANTHER" id="PTHR33649">
    <property type="entry name" value="PAR1 PROTEIN"/>
    <property type="match status" value="1"/>
</dbReference>
<evidence type="ECO:0000313" key="2">
    <source>
        <dbReference type="Proteomes" id="UP001515500"/>
    </source>
</evidence>
<keyword evidence="1" id="KW-0732">Signal</keyword>
<dbReference type="RefSeq" id="XP_039139143.1">
    <property type="nucleotide sequence ID" value="XM_039283209.1"/>
</dbReference>
<evidence type="ECO:0000256" key="1">
    <source>
        <dbReference type="SAM" id="SignalP"/>
    </source>
</evidence>
<dbReference type="PANTHER" id="PTHR33649:SF2">
    <property type="entry name" value="PAR1 PROTEIN"/>
    <property type="match status" value="1"/>
</dbReference>
<reference evidence="3" key="1">
    <citation type="submission" date="2025-08" db="UniProtKB">
        <authorList>
            <consortium name="RefSeq"/>
        </authorList>
    </citation>
    <scope>IDENTIFICATION</scope>
</reference>
<keyword evidence="2" id="KW-1185">Reference proteome</keyword>
<dbReference type="GeneID" id="120276456"/>
<protein>
    <submittedName>
        <fullName evidence="3">Uncharacterized protein LOC120276456</fullName>
    </submittedName>
</protein>
<evidence type="ECO:0000313" key="3">
    <source>
        <dbReference type="RefSeq" id="XP_039139143.1"/>
    </source>
</evidence>
<feature type="signal peptide" evidence="1">
    <location>
        <begin position="1"/>
        <end position="23"/>
    </location>
</feature>
<gene>
    <name evidence="3" type="primary">LOC120276456</name>
</gene>
<sequence length="192" mass="20834">MASWTTFLCLALTLLFYTQSSLGMITCEDLDKNSCAFAVSSSGYRCVLEMKLKRSGYVELFCRTSDIEAEKVKNYVENDECIKACGLDRNTVGISSDSLLDSRFTQKLCSPDCYNTCSNIVDLYFNLAAGEGAFLPKLCEVQETSVRRGIAEIRSSGIEAAGPVSVSGRSVAWAPSTLIKEGLASEPAEPPC</sequence>
<dbReference type="InterPro" id="IPR009489">
    <property type="entry name" value="PAR1"/>
</dbReference>
<accession>A0AB40CLP2</accession>
<name>A0AB40CLP2_DIOCR</name>
<proteinExistence type="predicted"/>
<organism evidence="2 3">
    <name type="scientific">Dioscorea cayennensis subsp. rotundata</name>
    <name type="common">White Guinea yam</name>
    <name type="synonym">Dioscorea rotundata</name>
    <dbReference type="NCBI Taxonomy" id="55577"/>
    <lineage>
        <taxon>Eukaryota</taxon>
        <taxon>Viridiplantae</taxon>
        <taxon>Streptophyta</taxon>
        <taxon>Embryophyta</taxon>
        <taxon>Tracheophyta</taxon>
        <taxon>Spermatophyta</taxon>
        <taxon>Magnoliopsida</taxon>
        <taxon>Liliopsida</taxon>
        <taxon>Dioscoreales</taxon>
        <taxon>Dioscoreaceae</taxon>
        <taxon>Dioscorea</taxon>
    </lineage>
</organism>
<dbReference type="Proteomes" id="UP001515500">
    <property type="component" value="Chromosome 14"/>
</dbReference>